<keyword evidence="7" id="KW-0653">Protein transport</keyword>
<dbReference type="PANTHER" id="PTHR33446">
    <property type="entry name" value="PROTEIN TONB-RELATED"/>
    <property type="match status" value="1"/>
</dbReference>
<reference evidence="13" key="1">
    <citation type="submission" date="2018-02" db="EMBL/GenBank/DDBJ databases">
        <authorList>
            <person name="Hausmann B."/>
        </authorList>
    </citation>
    <scope>NUCLEOTIDE SEQUENCE [LARGE SCALE GENOMIC DNA]</scope>
    <source>
        <strain evidence="13">Peat soil MAG SbA1</strain>
    </source>
</reference>
<evidence type="ECO:0000256" key="4">
    <source>
        <dbReference type="ARBA" id="ARBA00022475"/>
    </source>
</evidence>
<dbReference type="PROSITE" id="PS52015">
    <property type="entry name" value="TONB_CTD"/>
    <property type="match status" value="1"/>
</dbReference>
<comment type="similarity">
    <text evidence="2">Belongs to the TonB family.</text>
</comment>
<evidence type="ECO:0000256" key="8">
    <source>
        <dbReference type="ARBA" id="ARBA00022989"/>
    </source>
</evidence>
<feature type="compositionally biased region" description="Low complexity" evidence="10">
    <location>
        <begin position="361"/>
        <end position="395"/>
    </location>
</feature>
<dbReference type="GO" id="GO:0005886">
    <property type="term" value="C:plasma membrane"/>
    <property type="evidence" value="ECO:0007669"/>
    <property type="project" value="UniProtKB-SubCell"/>
</dbReference>
<dbReference type="GO" id="GO:0015031">
    <property type="term" value="P:protein transport"/>
    <property type="evidence" value="ECO:0007669"/>
    <property type="project" value="UniProtKB-KW"/>
</dbReference>
<feature type="domain" description="TonB C-terminal" evidence="11">
    <location>
        <begin position="507"/>
        <end position="600"/>
    </location>
</feature>
<gene>
    <name evidence="12" type="ORF">SBA1_250014</name>
</gene>
<dbReference type="Proteomes" id="UP000238701">
    <property type="component" value="Unassembled WGS sequence"/>
</dbReference>
<keyword evidence="3" id="KW-0813">Transport</keyword>
<accession>A0A2U3KI21</accession>
<dbReference type="OrthoDB" id="115602at2"/>
<evidence type="ECO:0000256" key="7">
    <source>
        <dbReference type="ARBA" id="ARBA00022927"/>
    </source>
</evidence>
<evidence type="ECO:0000256" key="1">
    <source>
        <dbReference type="ARBA" id="ARBA00004383"/>
    </source>
</evidence>
<evidence type="ECO:0000313" key="12">
    <source>
        <dbReference type="EMBL" id="SPF39190.1"/>
    </source>
</evidence>
<evidence type="ECO:0000313" key="13">
    <source>
        <dbReference type="Proteomes" id="UP000238701"/>
    </source>
</evidence>
<evidence type="ECO:0000256" key="2">
    <source>
        <dbReference type="ARBA" id="ARBA00006555"/>
    </source>
</evidence>
<evidence type="ECO:0000256" key="6">
    <source>
        <dbReference type="ARBA" id="ARBA00022692"/>
    </source>
</evidence>
<comment type="subcellular location">
    <subcellularLocation>
        <location evidence="1">Cell inner membrane</location>
        <topology evidence="1">Single-pass membrane protein</topology>
        <orientation evidence="1">Periplasmic side</orientation>
    </subcellularLocation>
</comment>
<keyword evidence="6" id="KW-0812">Transmembrane</keyword>
<dbReference type="Gene3D" id="3.30.1150.10">
    <property type="match status" value="1"/>
</dbReference>
<dbReference type="Pfam" id="PF03544">
    <property type="entry name" value="TonB_C"/>
    <property type="match status" value="1"/>
</dbReference>
<keyword evidence="9" id="KW-0472">Membrane</keyword>
<keyword evidence="8" id="KW-1133">Transmembrane helix</keyword>
<evidence type="ECO:0000259" key="11">
    <source>
        <dbReference type="PROSITE" id="PS52015"/>
    </source>
</evidence>
<proteinExistence type="inferred from homology"/>
<feature type="region of interest" description="Disordered" evidence="10">
    <location>
        <begin position="120"/>
        <end position="150"/>
    </location>
</feature>
<evidence type="ECO:0000256" key="9">
    <source>
        <dbReference type="ARBA" id="ARBA00023136"/>
    </source>
</evidence>
<organism evidence="12 13">
    <name type="scientific">Candidatus Sulfotelmatobacter kueseliae</name>
    <dbReference type="NCBI Taxonomy" id="2042962"/>
    <lineage>
        <taxon>Bacteria</taxon>
        <taxon>Pseudomonadati</taxon>
        <taxon>Acidobacteriota</taxon>
        <taxon>Terriglobia</taxon>
        <taxon>Terriglobales</taxon>
        <taxon>Candidatus Korobacteraceae</taxon>
        <taxon>Candidatus Sulfotelmatobacter</taxon>
    </lineage>
</organism>
<dbReference type="InterPro" id="IPR051045">
    <property type="entry name" value="TonB-dependent_transducer"/>
</dbReference>
<name>A0A2U3KI21_9BACT</name>
<dbReference type="InterPro" id="IPR037682">
    <property type="entry name" value="TonB_C"/>
</dbReference>
<keyword evidence="5" id="KW-0997">Cell inner membrane</keyword>
<feature type="compositionally biased region" description="Low complexity" evidence="10">
    <location>
        <begin position="436"/>
        <end position="447"/>
    </location>
</feature>
<dbReference type="AlphaFoldDB" id="A0A2U3KI21"/>
<protein>
    <submittedName>
        <fullName evidence="12">Putative TonB-like protein</fullName>
    </submittedName>
</protein>
<feature type="region of interest" description="Disordered" evidence="10">
    <location>
        <begin position="335"/>
        <end position="400"/>
    </location>
</feature>
<dbReference type="SUPFAM" id="SSF74653">
    <property type="entry name" value="TolA/TonB C-terminal domain"/>
    <property type="match status" value="1"/>
</dbReference>
<dbReference type="EMBL" id="OMOD01000117">
    <property type="protein sequence ID" value="SPF39190.1"/>
    <property type="molecule type" value="Genomic_DNA"/>
</dbReference>
<evidence type="ECO:0000256" key="10">
    <source>
        <dbReference type="SAM" id="MobiDB-lite"/>
    </source>
</evidence>
<keyword evidence="4" id="KW-1003">Cell membrane</keyword>
<dbReference type="NCBIfam" id="TIGR01352">
    <property type="entry name" value="tonB_Cterm"/>
    <property type="match status" value="1"/>
</dbReference>
<evidence type="ECO:0000256" key="3">
    <source>
        <dbReference type="ARBA" id="ARBA00022448"/>
    </source>
</evidence>
<dbReference type="InterPro" id="IPR006260">
    <property type="entry name" value="TonB/TolA_C"/>
</dbReference>
<feature type="region of interest" description="Disordered" evidence="10">
    <location>
        <begin position="436"/>
        <end position="456"/>
    </location>
</feature>
<evidence type="ECO:0000256" key="5">
    <source>
        <dbReference type="ARBA" id="ARBA00022519"/>
    </source>
</evidence>
<sequence>MPDMGTHQNSQMVPVPSLLVRLPSWPRVFFGNLRDLILPPHLPRLELSSDPAPFWPDVFVKRGLPWLGFVQSGVCHFFGFALLMVVVRFVALVPQPVPRPVFEHSQAIYYSASEYLPPLDTHTPDQAPPKKADPEFSPQPVISVPREADNHSQTVVAPPSVKLKHNLALPNIVAWSDTRQRPRLAVPEAPLTLAADVTRIAPRMKESVVAPPPDAAHLAHGREQPSLQISVVDPPPDINPSRTAAFEAPQPAVVAPPPLVENAPARALGELNIGHSVVIAPAPQLPTGEQRAIPAGRSPAEVAAQVVPPPPAFSTAGSAGVGSPGRVIALSLHPAVAAPPDPPPGNRRGSFAATPEGHPGASGTPGSSTPGSSSAEAGAGSRSGRNKSGSGPNGKDANAIPAGLYVGPISARTLPVGGDPAAKSATVVNPNLVASLPRPRVSSRPARPMQPETATKLSEAERAVFGGRRFYSLTLNMPNLNSAAGSWIVRFAELDHDTKPDANPPGGDLSEPSAIRKVDPGYPLQLIRENVSGTVILYAVIHADGTVGNVRVLRGVDERLDQFATQAVLQWRFQPATKNGVPVDVEATFQIPFRPPKTGF</sequence>
<dbReference type="GO" id="GO:0055085">
    <property type="term" value="P:transmembrane transport"/>
    <property type="evidence" value="ECO:0007669"/>
    <property type="project" value="InterPro"/>
</dbReference>